<comment type="similarity">
    <text evidence="2">Belongs to the TTI2 family.</text>
</comment>
<dbReference type="PROSITE" id="PS51375">
    <property type="entry name" value="PPR"/>
    <property type="match status" value="1"/>
</dbReference>
<dbReference type="PANTHER" id="PTHR43157">
    <property type="entry name" value="PHOSPHATIDYLINOSITOL-GLYCAN BIOSYNTHESIS CLASS F PROTEIN-RELATED"/>
    <property type="match status" value="1"/>
</dbReference>
<dbReference type="GO" id="GO:0110078">
    <property type="term" value="C:TTT Hsp90 cochaperone complex"/>
    <property type="evidence" value="ECO:0007669"/>
    <property type="project" value="InterPro"/>
</dbReference>
<dbReference type="SUPFAM" id="SSF48371">
    <property type="entry name" value="ARM repeat"/>
    <property type="match status" value="1"/>
</dbReference>
<name>A0A8H7ILV7_9AGAM</name>
<accession>A0A8H7ILV7</accession>
<evidence type="ECO:0000313" key="5">
    <source>
        <dbReference type="EMBL" id="KAF8761276.1"/>
    </source>
</evidence>
<evidence type="ECO:0000256" key="1">
    <source>
        <dbReference type="ARBA" id="ARBA00023002"/>
    </source>
</evidence>
<evidence type="ECO:0000256" key="4">
    <source>
        <dbReference type="SAM" id="MobiDB-lite"/>
    </source>
</evidence>
<keyword evidence="5" id="KW-0255">Endonuclease</keyword>
<dbReference type="GO" id="GO:0016491">
    <property type="term" value="F:oxidoreductase activity"/>
    <property type="evidence" value="ECO:0007669"/>
    <property type="project" value="UniProtKB-KW"/>
</dbReference>
<dbReference type="Proteomes" id="UP000614334">
    <property type="component" value="Unassembled WGS sequence"/>
</dbReference>
<keyword evidence="5" id="KW-0378">Hydrolase</keyword>
<dbReference type="InterPro" id="IPR018870">
    <property type="entry name" value="Tti2"/>
</dbReference>
<dbReference type="InterPro" id="IPR002347">
    <property type="entry name" value="SDR_fam"/>
</dbReference>
<dbReference type="Pfam" id="PF00106">
    <property type="entry name" value="adh_short"/>
    <property type="match status" value="1"/>
</dbReference>
<gene>
    <name evidence="5" type="ORF">RHS01_00805</name>
</gene>
<dbReference type="GO" id="GO:0004519">
    <property type="term" value="F:endonuclease activity"/>
    <property type="evidence" value="ECO:0007669"/>
    <property type="project" value="UniProtKB-KW"/>
</dbReference>
<sequence length="1357" mass="150410">MDRISRLAIPRRECYFLVPAFRASNSSTTPTILSNSRTFSPFLRDISQGAHPEDFGTSNPPTFRRHRKQSEEEAYTDYQRELLADLEQYITDGNLGAVIKHYDAFVSAHPRGAVALPSDTIVRFSALLARTRPRNRDLFRRLLSLLAILRAAGEPLRSWQWNSLADFAGRGFRKTTLEDYRAVVAVIQDMSKGSHAMFKPDVVTYNTLLAAAARTREHRAVQHALALMQASKVPPDRLSFLTLVPFYGRIGELPQARNTLQAMVKEGWEVGVDGLTAAIWAWGRNGGHNLEVAMGIYYALRRNVWDGGASDQPHPSSVIPDEANPVLSIPGLSPPLPPSLVPNRITYSVLIQCLCYHGDLVRALQIYRAYMSSPQELNHELSTKRDYLSEEETTVVMFRAFFLGFVRHCVGARSLSRSSRSLPPMLPPPSHDLSFFSHLPTRFTPTASSEPPVTSAADGRLPNPWTRGALLAVTDSYIAALGTTTPTTSVLWWLLRAAAGTAEMGRESERVREMWEKVRDRWGADVGWNRALGKRTRGWLRKMGPPDGLSDLPPRTTLACCICFISYNGRYLTSRPSGYDMPESDSYTQPQQRLRNTSIASAAALMRKEKKKSILKFSTSIPPSRLPPKHPRIYLLDMPYSEHAHYAPVGSALSIASQIRNGLGNFIIPLLHDMPSPSADLRGKQAIVTGANSGIGFETAKSLAKLGARVILACRNKDKAEKARNDIEQVVTGAQVEIEILDCASLGSARLFAERWGKRSSLTIDILINNAEFSTLAPRRSTDTRTYQTNHLTHAFLTLSLLKLGYLSPNARIVNVSSISFFSSPSFEAQNTDASDMINRYEEGAVLPWEMMIALYSRAKACQAIWSMTLQRKLQGTEKWKGIVVQACHPGTVKSSMLSQPDGAGGSSGAALNAFKSFVNTFGISNEQGAVVPVWLAVSDEPTKPELRGLYWDRMRWMWDLESTLNDLSSSLETLSTLNEGEPPLELDTESSEALVTWKSSTLKILERLENVLNREAAALSLAERARVISLAAVFIGQDNFTNEACRAVAQGKSQSRSTTRPTEVLQGCLGSIDTVDRAVATRVLNDYIKPLFQASVHPGVHLDTGRMKHNAISVQSMYDEQPWKVKGSGSWNILVWVLWSINENDIEILWSLIIPPLLTLLDDYKSTYKIRGVEVTNALLKKAPSSLLHRTGVDELLFKSLRGALQNLTSDSSPELLCTAMPCYLTLVDLVLPNGGHQSVPLTDDNTYLQDLDDLNRYAKLTELITDVIIPGWLYASSRVDVMVASVSALSLVVQALGSGSIRFLKAIIPQLTENLTPKEFSPVQKTRELQIASAKCMLLVMVNARPRIPYWRGGF</sequence>
<dbReference type="PANTHER" id="PTHR43157:SF31">
    <property type="entry name" value="PHOSPHATIDYLINOSITOL-GLYCAN BIOSYNTHESIS CLASS F PROTEIN"/>
    <property type="match status" value="1"/>
</dbReference>
<dbReference type="InterPro" id="IPR002885">
    <property type="entry name" value="PPR_rpt"/>
</dbReference>
<organism evidence="5 6">
    <name type="scientific">Rhizoctonia solani</name>
    <dbReference type="NCBI Taxonomy" id="456999"/>
    <lineage>
        <taxon>Eukaryota</taxon>
        <taxon>Fungi</taxon>
        <taxon>Dikarya</taxon>
        <taxon>Basidiomycota</taxon>
        <taxon>Agaricomycotina</taxon>
        <taxon>Agaricomycetes</taxon>
        <taxon>Cantharellales</taxon>
        <taxon>Ceratobasidiaceae</taxon>
        <taxon>Rhizoctonia</taxon>
    </lineage>
</organism>
<dbReference type="InterPro" id="IPR036291">
    <property type="entry name" value="NAD(P)-bd_dom_sf"/>
</dbReference>
<dbReference type="Pfam" id="PF10521">
    <property type="entry name" value="Tti2"/>
    <property type="match status" value="1"/>
</dbReference>
<dbReference type="PRINTS" id="PR00081">
    <property type="entry name" value="GDHRDH"/>
</dbReference>
<dbReference type="InterPro" id="IPR011990">
    <property type="entry name" value="TPR-like_helical_dom_sf"/>
</dbReference>
<dbReference type="EMBL" id="JACYCF010000001">
    <property type="protein sequence ID" value="KAF8761276.1"/>
    <property type="molecule type" value="Genomic_DNA"/>
</dbReference>
<reference evidence="5" key="1">
    <citation type="submission" date="2020-09" db="EMBL/GenBank/DDBJ databases">
        <title>Comparative genome analyses of four rice-infecting Rhizoctonia solani isolates reveal extensive enrichment of homogalacturonan modification genes.</title>
        <authorList>
            <person name="Lee D.-Y."/>
            <person name="Jeon J."/>
            <person name="Kim K.-T."/>
            <person name="Cheong K."/>
            <person name="Song H."/>
            <person name="Choi G."/>
            <person name="Ko J."/>
            <person name="Opiyo S.O."/>
            <person name="Zuo S."/>
            <person name="Madhav S."/>
            <person name="Lee Y.-H."/>
            <person name="Wang G.-L."/>
        </authorList>
    </citation>
    <scope>NUCLEOTIDE SEQUENCE</scope>
    <source>
        <strain evidence="5">AG1-IA B2</strain>
    </source>
</reference>
<keyword evidence="5" id="KW-0540">Nuclease</keyword>
<protein>
    <submittedName>
        <fullName evidence="5">Endonuclease</fullName>
    </submittedName>
</protein>
<evidence type="ECO:0000256" key="3">
    <source>
        <dbReference type="PROSITE-ProRule" id="PRU00708"/>
    </source>
</evidence>
<dbReference type="Gene3D" id="3.40.50.720">
    <property type="entry name" value="NAD(P)-binding Rossmann-like Domain"/>
    <property type="match status" value="1"/>
</dbReference>
<dbReference type="Gene3D" id="1.25.40.10">
    <property type="entry name" value="Tetratricopeptide repeat domain"/>
    <property type="match status" value="1"/>
</dbReference>
<dbReference type="Pfam" id="PF13812">
    <property type="entry name" value="PPR_3"/>
    <property type="match status" value="1"/>
</dbReference>
<evidence type="ECO:0000256" key="2">
    <source>
        <dbReference type="ARBA" id="ARBA00034736"/>
    </source>
</evidence>
<dbReference type="SUPFAM" id="SSF51735">
    <property type="entry name" value="NAD(P)-binding Rossmann-fold domains"/>
    <property type="match status" value="1"/>
</dbReference>
<evidence type="ECO:0000313" key="6">
    <source>
        <dbReference type="Proteomes" id="UP000614334"/>
    </source>
</evidence>
<feature type="region of interest" description="Disordered" evidence="4">
    <location>
        <begin position="49"/>
        <end position="71"/>
    </location>
</feature>
<proteinExistence type="inferred from homology"/>
<keyword evidence="1" id="KW-0560">Oxidoreductase</keyword>
<dbReference type="InterPro" id="IPR016024">
    <property type="entry name" value="ARM-type_fold"/>
</dbReference>
<comment type="caution">
    <text evidence="5">The sequence shown here is derived from an EMBL/GenBank/DDBJ whole genome shotgun (WGS) entry which is preliminary data.</text>
</comment>
<feature type="repeat" description="PPR" evidence="3">
    <location>
        <begin position="201"/>
        <end position="235"/>
    </location>
</feature>